<dbReference type="InterPro" id="IPR001179">
    <property type="entry name" value="PPIase_FKBP_dom"/>
</dbReference>
<keyword evidence="4" id="KW-0413">Isomerase</keyword>
<evidence type="ECO:0000256" key="3">
    <source>
        <dbReference type="ARBA" id="ARBA00023110"/>
    </source>
</evidence>
<proteinExistence type="predicted"/>
<dbReference type="PANTHER" id="PTHR43811">
    <property type="entry name" value="FKBP-TYPE PEPTIDYL-PROLYL CIS-TRANS ISOMERASE FKPA"/>
    <property type="match status" value="1"/>
</dbReference>
<dbReference type="Gene3D" id="3.10.50.40">
    <property type="match status" value="1"/>
</dbReference>
<comment type="catalytic activity">
    <reaction evidence="1">
        <text>[protein]-peptidylproline (omega=180) = [protein]-peptidylproline (omega=0)</text>
        <dbReference type="Rhea" id="RHEA:16237"/>
        <dbReference type="Rhea" id="RHEA-COMP:10747"/>
        <dbReference type="Rhea" id="RHEA-COMP:10748"/>
        <dbReference type="ChEBI" id="CHEBI:83833"/>
        <dbReference type="ChEBI" id="CHEBI:83834"/>
        <dbReference type="EC" id="5.2.1.8"/>
    </reaction>
</comment>
<name>A0A382VY31_9ZZZZ</name>
<feature type="domain" description="PPIase FKBP-type" evidence="5">
    <location>
        <begin position="46"/>
        <end position="134"/>
    </location>
</feature>
<evidence type="ECO:0000256" key="4">
    <source>
        <dbReference type="ARBA" id="ARBA00023235"/>
    </source>
</evidence>
<dbReference type="PROSITE" id="PS50059">
    <property type="entry name" value="FKBP_PPIASE"/>
    <property type="match status" value="1"/>
</dbReference>
<dbReference type="FunFam" id="3.10.50.40:FF:000006">
    <property type="entry name" value="Peptidyl-prolyl cis-trans isomerase"/>
    <property type="match status" value="1"/>
</dbReference>
<dbReference type="EMBL" id="UINC01155496">
    <property type="protein sequence ID" value="SVD51374.1"/>
    <property type="molecule type" value="Genomic_DNA"/>
</dbReference>
<dbReference type="EC" id="5.2.1.8" evidence="2"/>
<dbReference type="InterPro" id="IPR046357">
    <property type="entry name" value="PPIase_dom_sf"/>
</dbReference>
<organism evidence="6">
    <name type="scientific">marine metagenome</name>
    <dbReference type="NCBI Taxonomy" id="408172"/>
    <lineage>
        <taxon>unclassified sequences</taxon>
        <taxon>metagenomes</taxon>
        <taxon>ecological metagenomes</taxon>
    </lineage>
</organism>
<protein>
    <recommendedName>
        <fullName evidence="2">peptidylprolyl isomerase</fullName>
        <ecNumber evidence="2">5.2.1.8</ecNumber>
    </recommendedName>
</protein>
<dbReference type="AlphaFoldDB" id="A0A382VY31"/>
<reference evidence="6" key="1">
    <citation type="submission" date="2018-05" db="EMBL/GenBank/DDBJ databases">
        <authorList>
            <person name="Lanie J.A."/>
            <person name="Ng W.-L."/>
            <person name="Kazmierczak K.M."/>
            <person name="Andrzejewski T.M."/>
            <person name="Davidsen T.M."/>
            <person name="Wayne K.J."/>
            <person name="Tettelin H."/>
            <person name="Glass J.I."/>
            <person name="Rusch D."/>
            <person name="Podicherti R."/>
            <person name="Tsui H.-C.T."/>
            <person name="Winkler M.E."/>
        </authorList>
    </citation>
    <scope>NUCLEOTIDE SEQUENCE</scope>
</reference>
<dbReference type="GO" id="GO:0003755">
    <property type="term" value="F:peptidyl-prolyl cis-trans isomerase activity"/>
    <property type="evidence" value="ECO:0007669"/>
    <property type="project" value="UniProtKB-KW"/>
</dbReference>
<dbReference type="PROSITE" id="PS51257">
    <property type="entry name" value="PROKAR_LIPOPROTEIN"/>
    <property type="match status" value="1"/>
</dbReference>
<evidence type="ECO:0000259" key="5">
    <source>
        <dbReference type="PROSITE" id="PS50059"/>
    </source>
</evidence>
<evidence type="ECO:0000256" key="1">
    <source>
        <dbReference type="ARBA" id="ARBA00000971"/>
    </source>
</evidence>
<gene>
    <name evidence="6" type="ORF">METZ01_LOCUS404228</name>
</gene>
<evidence type="ECO:0000313" key="6">
    <source>
        <dbReference type="EMBL" id="SVD51374.1"/>
    </source>
</evidence>
<keyword evidence="3" id="KW-0697">Rotamase</keyword>
<sequence>MSKTGLGLLTVFVLAIIGCENKEIIMDNGLIIEDIIIGVGTTAEKYSIATVHYTGKLENGTVFDSSKKIGRESLRFTLGAGQVIDGWDQGVIGMKVGGQRKLKIPPELGYGSQDLGVIPPNSTLIFEVELLEVE</sequence>
<dbReference type="SUPFAM" id="SSF54534">
    <property type="entry name" value="FKBP-like"/>
    <property type="match status" value="1"/>
</dbReference>
<dbReference type="Pfam" id="PF00254">
    <property type="entry name" value="FKBP_C"/>
    <property type="match status" value="1"/>
</dbReference>
<accession>A0A382VY31</accession>
<dbReference type="PANTHER" id="PTHR43811:SF19">
    <property type="entry name" value="39 KDA FK506-BINDING NUCLEAR PROTEIN"/>
    <property type="match status" value="1"/>
</dbReference>
<evidence type="ECO:0000256" key="2">
    <source>
        <dbReference type="ARBA" id="ARBA00013194"/>
    </source>
</evidence>